<dbReference type="EMBL" id="SDVB01000106">
    <property type="protein sequence ID" value="RYC23199.1"/>
    <property type="molecule type" value="Genomic_DNA"/>
</dbReference>
<feature type="compositionally biased region" description="Basic and acidic residues" evidence="1">
    <location>
        <begin position="46"/>
        <end position="57"/>
    </location>
</feature>
<protein>
    <submittedName>
        <fullName evidence="2">Conjugal transfer protein TraD</fullName>
    </submittedName>
</protein>
<gene>
    <name evidence="2" type="ORF">EUU22_03625</name>
</gene>
<evidence type="ECO:0000313" key="2">
    <source>
        <dbReference type="EMBL" id="RYC23199.1"/>
    </source>
</evidence>
<dbReference type="Pfam" id="PF06412">
    <property type="entry name" value="TraD"/>
    <property type="match status" value="1"/>
</dbReference>
<sequence>MTIDRKTDTRERLLLGSIVVKAGLARADRAFLLGGLIELARLGPDSPEHQRLRKAGEEAFGAEPPAAPSPIGEATE</sequence>
<keyword evidence="3" id="KW-1185">Reference proteome</keyword>
<organism evidence="2 3">
    <name type="scientific">Ciceribacter ferrooxidans</name>
    <dbReference type="NCBI Taxonomy" id="2509717"/>
    <lineage>
        <taxon>Bacteria</taxon>
        <taxon>Pseudomonadati</taxon>
        <taxon>Pseudomonadota</taxon>
        <taxon>Alphaproteobacteria</taxon>
        <taxon>Hyphomicrobiales</taxon>
        <taxon>Rhizobiaceae</taxon>
        <taxon>Ciceribacter</taxon>
    </lineage>
</organism>
<accession>A0A4Q2TRI0</accession>
<proteinExistence type="predicted"/>
<dbReference type="Proteomes" id="UP000291088">
    <property type="component" value="Unassembled WGS sequence"/>
</dbReference>
<dbReference type="AlphaFoldDB" id="A0A4Q2TRI0"/>
<comment type="caution">
    <text evidence="2">The sequence shown here is derived from an EMBL/GenBank/DDBJ whole genome shotgun (WGS) entry which is preliminary data.</text>
</comment>
<dbReference type="InterPro" id="IPR009444">
    <property type="entry name" value="Conjugal_tfr_TraD_a-type"/>
</dbReference>
<evidence type="ECO:0000256" key="1">
    <source>
        <dbReference type="SAM" id="MobiDB-lite"/>
    </source>
</evidence>
<evidence type="ECO:0000313" key="3">
    <source>
        <dbReference type="Proteomes" id="UP000291088"/>
    </source>
</evidence>
<name>A0A4Q2TRI0_9HYPH</name>
<reference evidence="2 3" key="1">
    <citation type="submission" date="2019-01" db="EMBL/GenBank/DDBJ databases">
        <authorList>
            <person name="Deng T."/>
        </authorList>
    </citation>
    <scope>NUCLEOTIDE SEQUENCE [LARGE SCALE GENOMIC DNA]</scope>
    <source>
        <strain evidence="2 3">F8825</strain>
    </source>
</reference>
<dbReference type="OrthoDB" id="5653691at2"/>
<feature type="region of interest" description="Disordered" evidence="1">
    <location>
        <begin position="44"/>
        <end position="76"/>
    </location>
</feature>
<dbReference type="RefSeq" id="WP_129330735.1">
    <property type="nucleotide sequence ID" value="NZ_SDVB01000106.1"/>
</dbReference>